<evidence type="ECO:0000256" key="1">
    <source>
        <dbReference type="SAM" id="MobiDB-lite"/>
    </source>
</evidence>
<gene>
    <name evidence="2" type="ORF">C3747_61g227</name>
</gene>
<feature type="region of interest" description="Disordered" evidence="1">
    <location>
        <begin position="1"/>
        <end position="38"/>
    </location>
</feature>
<dbReference type="AlphaFoldDB" id="A0A2V2WRZ7"/>
<sequence length="122" mass="13302">MSGEKTVVVHSSVCPDEEELPSAVQTPSLHPAQTSTVSVGADDEDEFAITYVAQKSAPVNIASARSAPQKRLRNSAVEQTSASLDTDAMESKPDDTDHPHDRAEYMRWQARDAARPKKLLLQ</sequence>
<evidence type="ECO:0000313" key="3">
    <source>
        <dbReference type="Proteomes" id="UP000246078"/>
    </source>
</evidence>
<reference evidence="2 3" key="1">
    <citation type="journal article" date="2018" name="Microb. Genom.">
        <title>Expanding an expanded genome: long-read sequencing of Trypanosoma cruzi.</title>
        <authorList>
            <person name="Berna L."/>
            <person name="Rodriguez M."/>
            <person name="Chiribao M.L."/>
            <person name="Parodi-Talice A."/>
            <person name="Pita S."/>
            <person name="Rijo G."/>
            <person name="Alvarez-Valin F."/>
            <person name="Robello C."/>
        </authorList>
    </citation>
    <scope>NUCLEOTIDE SEQUENCE [LARGE SCALE GENOMIC DNA]</scope>
    <source>
        <strain evidence="2 3">TCC</strain>
    </source>
</reference>
<dbReference type="VEuPathDB" id="TriTrypDB:TcG_10791"/>
<dbReference type="VEuPathDB" id="TriTrypDB:TcCLB.508805.90"/>
<comment type="caution">
    <text evidence="2">The sequence shown here is derived from an EMBL/GenBank/DDBJ whole genome shotgun (WGS) entry which is preliminary data.</text>
</comment>
<proteinExistence type="predicted"/>
<dbReference type="VEuPathDB" id="TriTrypDB:TCDM_12657"/>
<dbReference type="EMBL" id="PRFC01000061">
    <property type="protein sequence ID" value="PWV11237.1"/>
    <property type="molecule type" value="Genomic_DNA"/>
</dbReference>
<dbReference type="VEuPathDB" id="TriTrypDB:C3747_61g227"/>
<accession>A0A2V2WRZ7</accession>
<protein>
    <submittedName>
        <fullName evidence="2">Uncharacterized protein</fullName>
    </submittedName>
</protein>
<dbReference type="VEuPathDB" id="TriTrypDB:TcBrA4_0021150"/>
<dbReference type="OrthoDB" id="244466at2759"/>
<organism evidence="2 3">
    <name type="scientific">Trypanosoma cruzi</name>
    <dbReference type="NCBI Taxonomy" id="5693"/>
    <lineage>
        <taxon>Eukaryota</taxon>
        <taxon>Discoba</taxon>
        <taxon>Euglenozoa</taxon>
        <taxon>Kinetoplastea</taxon>
        <taxon>Metakinetoplastina</taxon>
        <taxon>Trypanosomatida</taxon>
        <taxon>Trypanosomatidae</taxon>
        <taxon>Trypanosoma</taxon>
        <taxon>Schizotrypanum</taxon>
    </lineage>
</organism>
<dbReference type="VEuPathDB" id="TriTrypDB:TcCL_NonESM10025"/>
<name>A0A2V2WRZ7_TRYCR</name>
<feature type="compositionally biased region" description="Basic and acidic residues" evidence="1">
    <location>
        <begin position="89"/>
        <end position="115"/>
    </location>
</feature>
<feature type="region of interest" description="Disordered" evidence="1">
    <location>
        <begin position="64"/>
        <end position="122"/>
    </location>
</feature>
<dbReference type="VEuPathDB" id="TriTrypDB:BCY84_19217"/>
<evidence type="ECO:0000313" key="2">
    <source>
        <dbReference type="EMBL" id="PWV11237.1"/>
    </source>
</evidence>
<dbReference type="Proteomes" id="UP000246078">
    <property type="component" value="Unassembled WGS sequence"/>
</dbReference>
<dbReference type="SMR" id="A0A2V2WRZ7"/>
<dbReference type="VEuPathDB" id="TriTrypDB:TcCLB.508297.41"/>
<feature type="compositionally biased region" description="Polar residues" evidence="1">
    <location>
        <begin position="23"/>
        <end position="38"/>
    </location>
</feature>